<dbReference type="AlphaFoldDB" id="A0A1F7YWK8"/>
<evidence type="ECO:0000313" key="3">
    <source>
        <dbReference type="Proteomes" id="UP000178870"/>
    </source>
</evidence>
<dbReference type="Pfam" id="PF12389">
    <property type="entry name" value="Peptidase_M73"/>
    <property type="match status" value="1"/>
</dbReference>
<dbReference type="EMBL" id="MGGP01000022">
    <property type="protein sequence ID" value="OGM31657.1"/>
    <property type="molecule type" value="Genomic_DNA"/>
</dbReference>
<evidence type="ECO:0000313" key="2">
    <source>
        <dbReference type="EMBL" id="OGM31657.1"/>
    </source>
</evidence>
<reference evidence="2 3" key="1">
    <citation type="journal article" date="2016" name="Nat. Commun.">
        <title>Thousands of microbial genomes shed light on interconnected biogeochemical processes in an aquifer system.</title>
        <authorList>
            <person name="Anantharaman K."/>
            <person name="Brown C.T."/>
            <person name="Hug L.A."/>
            <person name="Sharon I."/>
            <person name="Castelle C.J."/>
            <person name="Probst A.J."/>
            <person name="Thomas B.C."/>
            <person name="Singh A."/>
            <person name="Wilkins M.J."/>
            <person name="Karaoz U."/>
            <person name="Brodie E.L."/>
            <person name="Williams K.H."/>
            <person name="Hubbard S.S."/>
            <person name="Banfield J.F."/>
        </authorList>
    </citation>
    <scope>NUCLEOTIDE SEQUENCE [LARGE SCALE GENOMIC DNA]</scope>
</reference>
<name>A0A1F7YWK8_9BACT</name>
<dbReference type="Proteomes" id="UP000178870">
    <property type="component" value="Unassembled WGS sequence"/>
</dbReference>
<accession>A0A1F7YWK8</accession>
<sequence>MSRRIITSLLTILVAAVVVVGATTAFFSDTETSVGNTFAAGDIDLQIDNTSYAIDWNIPGFQNPTGAFVASTHTSWTMRDLTVEKFFDFVDLKPGDYSEDTISIHVGSNDAWVCAAARITDDNDNTYVEPEVADDLTVGVDPLLTDGELDDGLNFAFWVDDGDNVFEDGEQVFLEGPLSGLGEAGQIALADSNSSILSEGEPIPGGETFYIGKIWCFGDLTPNQRPDREDPNPQLNNPVNRGTGWTCDGSFVNNAAQTDVVVGDLQFYAEQARHNDQFSCRENWKPVWPTPTPTPIPTD</sequence>
<dbReference type="NCBIfam" id="TIGR04088">
    <property type="entry name" value="cognate_SipW"/>
    <property type="match status" value="1"/>
</dbReference>
<dbReference type="InterPro" id="IPR023833">
    <property type="entry name" value="Signal_pept_SipW-depend-type"/>
</dbReference>
<gene>
    <name evidence="2" type="ORF">A2803_04480</name>
</gene>
<protein>
    <recommendedName>
        <fullName evidence="4">SipW-cognate class signal peptide</fullName>
    </recommendedName>
</protein>
<comment type="caution">
    <text evidence="2">The sequence shown here is derived from an EMBL/GenBank/DDBJ whole genome shotgun (WGS) entry which is preliminary data.</text>
</comment>
<organism evidence="2 3">
    <name type="scientific">Candidatus Woesebacteria bacterium RIFCSPHIGHO2_01_FULL_44_21</name>
    <dbReference type="NCBI Taxonomy" id="1802503"/>
    <lineage>
        <taxon>Bacteria</taxon>
        <taxon>Candidatus Woeseibacteriota</taxon>
    </lineage>
</organism>
<evidence type="ECO:0008006" key="4">
    <source>
        <dbReference type="Google" id="ProtNLM"/>
    </source>
</evidence>
<dbReference type="InterPro" id="IPR022121">
    <property type="entry name" value="Peptidase_M73_camelysin"/>
</dbReference>
<proteinExistence type="predicted"/>
<evidence type="ECO:0000256" key="1">
    <source>
        <dbReference type="SAM" id="MobiDB-lite"/>
    </source>
</evidence>
<feature type="region of interest" description="Disordered" evidence="1">
    <location>
        <begin position="222"/>
        <end position="241"/>
    </location>
</feature>